<proteinExistence type="predicted"/>
<name>A0A1B6IFV5_9HEMI</name>
<organism evidence="1">
    <name type="scientific">Homalodisca liturata</name>
    <dbReference type="NCBI Taxonomy" id="320908"/>
    <lineage>
        <taxon>Eukaryota</taxon>
        <taxon>Metazoa</taxon>
        <taxon>Ecdysozoa</taxon>
        <taxon>Arthropoda</taxon>
        <taxon>Hexapoda</taxon>
        <taxon>Insecta</taxon>
        <taxon>Pterygota</taxon>
        <taxon>Neoptera</taxon>
        <taxon>Paraneoptera</taxon>
        <taxon>Hemiptera</taxon>
        <taxon>Auchenorrhyncha</taxon>
        <taxon>Membracoidea</taxon>
        <taxon>Cicadellidae</taxon>
        <taxon>Cicadellinae</taxon>
        <taxon>Proconiini</taxon>
        <taxon>Homalodisca</taxon>
    </lineage>
</organism>
<protein>
    <recommendedName>
        <fullName evidence="2">Endonuclease/exonuclease/phosphatase domain-containing protein</fullName>
    </recommendedName>
</protein>
<accession>A0A1B6IFV5</accession>
<sequence>YRVPEDSNFKLFLNKLEALLKLLGKENHVNNVYIASDFNVDVMETTNKPQQKFEFLSLIESYGFKTHFASPTRITFNTNSCIDNILTFKFKSSFESQTMNLELG</sequence>
<evidence type="ECO:0000313" key="1">
    <source>
        <dbReference type="EMBL" id="JAS85804.1"/>
    </source>
</evidence>
<dbReference type="AlphaFoldDB" id="A0A1B6IFV5"/>
<dbReference type="InterPro" id="IPR036691">
    <property type="entry name" value="Endo/exonu/phosph_ase_sf"/>
</dbReference>
<dbReference type="EMBL" id="GECU01021902">
    <property type="protein sequence ID" value="JAS85804.1"/>
    <property type="molecule type" value="Transcribed_RNA"/>
</dbReference>
<feature type="non-terminal residue" evidence="1">
    <location>
        <position position="104"/>
    </location>
</feature>
<dbReference type="Gene3D" id="3.60.10.10">
    <property type="entry name" value="Endonuclease/exonuclease/phosphatase"/>
    <property type="match status" value="1"/>
</dbReference>
<gene>
    <name evidence="1" type="ORF">g.5893</name>
</gene>
<feature type="non-terminal residue" evidence="1">
    <location>
        <position position="1"/>
    </location>
</feature>
<reference evidence="1" key="1">
    <citation type="submission" date="2015-11" db="EMBL/GenBank/DDBJ databases">
        <title>De novo transcriptome assembly of four potential Pierce s Disease insect vectors from Arizona vineyards.</title>
        <authorList>
            <person name="Tassone E.E."/>
        </authorList>
    </citation>
    <scope>NUCLEOTIDE SEQUENCE</scope>
</reference>
<evidence type="ECO:0008006" key="2">
    <source>
        <dbReference type="Google" id="ProtNLM"/>
    </source>
</evidence>